<evidence type="ECO:0000259" key="1">
    <source>
        <dbReference type="PROSITE" id="PS51704"/>
    </source>
</evidence>
<dbReference type="AlphaFoldDB" id="A0A7C9L8B2"/>
<organism evidence="2 3">
    <name type="scientific">Sediminimonas qiaohouensis</name>
    <dbReference type="NCBI Taxonomy" id="552061"/>
    <lineage>
        <taxon>Bacteria</taxon>
        <taxon>Pseudomonadati</taxon>
        <taxon>Pseudomonadota</taxon>
        <taxon>Alphaproteobacteria</taxon>
        <taxon>Rhodobacterales</taxon>
        <taxon>Roseobacteraceae</taxon>
        <taxon>Sediminimonas</taxon>
    </lineage>
</organism>
<name>A0A7C9L8B2_9RHOB</name>
<sequence length="255" mass="27476">MTILPDAFLKAPIAHRALHDLAAGRPENSLSAIRAAIKAGYGVEIDLQLSSDGQAMVFHDYDLGRLTIEDGPIRKRSATELARIPLKGGRDTVRTLPEVLALVAGQVPLLIEIKDQDGAMGGNVGRLEQATADALAGYEGPVAVMSFNPHSMLKMATLAPDVPRGLTTCSYSPEDWPLLPAGTLDRLRGIPDYEHVGASFISHEARDLNRARIADLATRGAAVLCWTIRTPEQEAEARKVARNITFEGYLPPIPS</sequence>
<dbReference type="PANTHER" id="PTHR46211:SF1">
    <property type="entry name" value="GLYCEROPHOSPHODIESTER PHOSPHODIESTERASE, CYTOPLASMIC"/>
    <property type="match status" value="1"/>
</dbReference>
<evidence type="ECO:0000313" key="2">
    <source>
        <dbReference type="EMBL" id="MTJ04993.1"/>
    </source>
</evidence>
<dbReference type="Gene3D" id="3.20.20.190">
    <property type="entry name" value="Phosphatidylinositol (PI) phosphodiesterase"/>
    <property type="match status" value="1"/>
</dbReference>
<dbReference type="PANTHER" id="PTHR46211">
    <property type="entry name" value="GLYCEROPHOSPHORYL DIESTER PHOSPHODIESTERASE"/>
    <property type="match status" value="1"/>
</dbReference>
<dbReference type="GO" id="GO:0006629">
    <property type="term" value="P:lipid metabolic process"/>
    <property type="evidence" value="ECO:0007669"/>
    <property type="project" value="InterPro"/>
</dbReference>
<dbReference type="InterPro" id="IPR017946">
    <property type="entry name" value="PLC-like_Pdiesterase_TIM-brl"/>
</dbReference>
<accession>A0A7C9L8B2</accession>
<dbReference type="RefSeq" id="WP_273249756.1">
    <property type="nucleotide sequence ID" value="NZ_VENJ01000013.1"/>
</dbReference>
<dbReference type="InterPro" id="IPR030395">
    <property type="entry name" value="GP_PDE_dom"/>
</dbReference>
<feature type="domain" description="GP-PDE" evidence="1">
    <location>
        <begin position="10"/>
        <end position="255"/>
    </location>
</feature>
<proteinExistence type="predicted"/>
<dbReference type="EMBL" id="VENJ01000013">
    <property type="protein sequence ID" value="MTJ04993.1"/>
    <property type="molecule type" value="Genomic_DNA"/>
</dbReference>
<dbReference type="GO" id="GO:0008081">
    <property type="term" value="F:phosphoric diester hydrolase activity"/>
    <property type="evidence" value="ECO:0007669"/>
    <property type="project" value="InterPro"/>
</dbReference>
<evidence type="ECO:0000313" key="3">
    <source>
        <dbReference type="Proteomes" id="UP000483078"/>
    </source>
</evidence>
<gene>
    <name evidence="2" type="ORF">FH759_09925</name>
</gene>
<dbReference type="Pfam" id="PF03009">
    <property type="entry name" value="GDPD"/>
    <property type="match status" value="1"/>
</dbReference>
<dbReference type="Proteomes" id="UP000483078">
    <property type="component" value="Unassembled WGS sequence"/>
</dbReference>
<comment type="caution">
    <text evidence="2">The sequence shown here is derived from an EMBL/GenBank/DDBJ whole genome shotgun (WGS) entry which is preliminary data.</text>
</comment>
<reference evidence="2 3" key="1">
    <citation type="submission" date="2019-06" db="EMBL/GenBank/DDBJ databases">
        <title>Enrichment of Autotrophic Halophilic Microorganisms from Red Sea Brine Pool Using Microbial Electrosynthesis System.</title>
        <authorList>
            <person name="Alqahtani M.F."/>
            <person name="Bajracharya S."/>
            <person name="Katuri K.P."/>
            <person name="Ali M."/>
            <person name="Saikaly P.E."/>
        </authorList>
    </citation>
    <scope>NUCLEOTIDE SEQUENCE [LARGE SCALE GENOMIC DNA]</scope>
    <source>
        <strain evidence="2">MES6</strain>
    </source>
</reference>
<protein>
    <submittedName>
        <fullName evidence="2">Phosphodiesterase</fullName>
    </submittedName>
</protein>
<dbReference type="PROSITE" id="PS51704">
    <property type="entry name" value="GP_PDE"/>
    <property type="match status" value="1"/>
</dbReference>
<dbReference type="SUPFAM" id="SSF51695">
    <property type="entry name" value="PLC-like phosphodiesterases"/>
    <property type="match status" value="1"/>
</dbReference>